<proteinExistence type="predicted"/>
<feature type="region of interest" description="Disordered" evidence="1">
    <location>
        <begin position="475"/>
        <end position="510"/>
    </location>
</feature>
<protein>
    <recommendedName>
        <fullName evidence="3">Reverse transcriptase domain-containing protein</fullName>
    </recommendedName>
</protein>
<feature type="compositionally biased region" description="Low complexity" evidence="1">
    <location>
        <begin position="476"/>
        <end position="498"/>
    </location>
</feature>
<feature type="compositionally biased region" description="Acidic residues" evidence="1">
    <location>
        <begin position="144"/>
        <end position="154"/>
    </location>
</feature>
<dbReference type="SUPFAM" id="SSF56672">
    <property type="entry name" value="DNA/RNA polymerases"/>
    <property type="match status" value="1"/>
</dbReference>
<feature type="compositionally biased region" description="Acidic residues" evidence="1">
    <location>
        <begin position="107"/>
        <end position="121"/>
    </location>
</feature>
<dbReference type="AlphaFoldDB" id="A0A699GVL6"/>
<feature type="region of interest" description="Disordered" evidence="1">
    <location>
        <begin position="44"/>
        <end position="186"/>
    </location>
</feature>
<dbReference type="PANTHER" id="PTHR33067:SF35">
    <property type="entry name" value="ASPARTIC PEPTIDASE DDI1-TYPE DOMAIN-CONTAINING PROTEIN"/>
    <property type="match status" value="1"/>
</dbReference>
<evidence type="ECO:0008006" key="3">
    <source>
        <dbReference type="Google" id="ProtNLM"/>
    </source>
</evidence>
<evidence type="ECO:0000256" key="1">
    <source>
        <dbReference type="SAM" id="MobiDB-lite"/>
    </source>
</evidence>
<feature type="region of interest" description="Disordered" evidence="1">
    <location>
        <begin position="601"/>
        <end position="620"/>
    </location>
</feature>
<feature type="compositionally biased region" description="Polar residues" evidence="1">
    <location>
        <begin position="601"/>
        <end position="617"/>
    </location>
</feature>
<comment type="caution">
    <text evidence="2">The sequence shown here is derived from an EMBL/GenBank/DDBJ whole genome shotgun (WGS) entry which is preliminary data.</text>
</comment>
<evidence type="ECO:0000313" key="2">
    <source>
        <dbReference type="EMBL" id="GEW52392.1"/>
    </source>
</evidence>
<dbReference type="EMBL" id="BKCJ010062021">
    <property type="protein sequence ID" value="GEW52392.1"/>
    <property type="molecule type" value="Genomic_DNA"/>
</dbReference>
<dbReference type="PANTHER" id="PTHR33067">
    <property type="entry name" value="RNA-DIRECTED DNA POLYMERASE-RELATED"/>
    <property type="match status" value="1"/>
</dbReference>
<reference evidence="2" key="1">
    <citation type="journal article" date="2019" name="Sci. Rep.">
        <title>Draft genome of Tanacetum cinerariifolium, the natural source of mosquito coil.</title>
        <authorList>
            <person name="Yamashiro T."/>
            <person name="Shiraishi A."/>
            <person name="Satake H."/>
            <person name="Nakayama K."/>
        </authorList>
    </citation>
    <scope>NUCLEOTIDE SEQUENCE</scope>
</reference>
<dbReference type="Gene3D" id="2.40.70.10">
    <property type="entry name" value="Acid Proteases"/>
    <property type="match status" value="1"/>
</dbReference>
<organism evidence="2">
    <name type="scientific">Tanacetum cinerariifolium</name>
    <name type="common">Dalmatian daisy</name>
    <name type="synonym">Chrysanthemum cinerariifolium</name>
    <dbReference type="NCBI Taxonomy" id="118510"/>
    <lineage>
        <taxon>Eukaryota</taxon>
        <taxon>Viridiplantae</taxon>
        <taxon>Streptophyta</taxon>
        <taxon>Embryophyta</taxon>
        <taxon>Tracheophyta</taxon>
        <taxon>Spermatophyta</taxon>
        <taxon>Magnoliopsida</taxon>
        <taxon>eudicotyledons</taxon>
        <taxon>Gunneridae</taxon>
        <taxon>Pentapetalae</taxon>
        <taxon>asterids</taxon>
        <taxon>campanulids</taxon>
        <taxon>Asterales</taxon>
        <taxon>Asteraceae</taxon>
        <taxon>Asteroideae</taxon>
        <taxon>Anthemideae</taxon>
        <taxon>Anthemidinae</taxon>
        <taxon>Tanacetum</taxon>
    </lineage>
</organism>
<sequence>MSSDSHATITYTSMSSYEVIVKGYFGMPMDPLDPYAQLVMEAPPSPDYIRGPEAPPSPEYIPRPEYPEYLPPADDVFSAEEQPLPATVSPTAELPRYIADSEPKMDPEEEDGDDEKSEGDSIDYSTSRGDDDADDDGDDLSKDDADEGDEEESSDSITQSGEDAPIKGRSLDEGEEVAEKGSDDTEEMVTILTSLDAVSILTSGVSVSISLVTEVSIAEVPTGSGSIPTASPPGTGVPTGSGMVPTASPILTTVTESTPYTRRKGKEKMVESKTHKKKKLQKQIDVQVARELEEEMERDAQRMNEQIAKDAEIARIHTEEELHMMIDGLDRNNETVAKYLQEYHQFATQQRKPLSRKQQKEFYMSVLKSHAGWKARHFKGMTLEEIKVKFDPVWKQFQDFIPIGSKEEVERFKRKGPRLEQDSAKKVKTSEEVSEEKLKEMMQLIPIEEVYKHSKKVSHIVAFRDYSVQQSPCISRNQGNNHGNVQGNNQGRNQFFQGASHGQNPPPAYQASGYQAPVHQALIPQLQVVTTTKFTNYMKANDAILKNMQTNMTSLTISNLELKNMFGQFMKINTSLSLGLRTLPSNTITNPKEDFKGITTQSGNACQGPTIPTTSSPPKLVECKTDVANDTMPPTNNGSTKDVQPLVVQVETQILNSEPVEAPISALKPNPKPFADALILMPKFGPTIKSLLTNKEKLFELARTPLNEHYSVVLLKKLPEKLGDPSKFPIPCDFSRIDECLSLVDLGASINLMPLSVWNNLSLPKLSPTCMTLKLTDRSISRSTGRALIDVYEGELKLQVGNKAITFNLDQTSRYSANYDAMSVNRIELIDVAYEETLKNFLDFPDFLFEETDAFLAIDDEPISPKINESYYDSEGDILFLEEFLNDDPSSQPLPPQELKVVEPKNKKSFIDEPPVVELKDLPPHLEYAFLEGDDKLPVIIAKDLKDEEKTALIKVLKSHKQAFAWQLSDIKGIKPEFCTHKILMEDDFKPVVHHQRRVNLKIHEVIKKEEKSHFMVKEGIILGHKISKNRIEVDKAKVDVIAKLPHPTTVKGIRSFLVTPVSIDDSYKIFQR</sequence>
<feature type="compositionally biased region" description="Basic and acidic residues" evidence="1">
    <location>
        <begin position="164"/>
        <end position="183"/>
    </location>
</feature>
<dbReference type="InterPro" id="IPR021109">
    <property type="entry name" value="Peptidase_aspartic_dom_sf"/>
</dbReference>
<name>A0A699GVL6_TANCI</name>
<accession>A0A699GVL6</accession>
<dbReference type="InterPro" id="IPR043502">
    <property type="entry name" value="DNA/RNA_pol_sf"/>
</dbReference>
<gene>
    <name evidence="2" type="ORF">Tci_224368</name>
</gene>